<proteinExistence type="predicted"/>
<dbReference type="Pfam" id="PF01266">
    <property type="entry name" value="DAO"/>
    <property type="match status" value="1"/>
</dbReference>
<reference evidence="3 4" key="1">
    <citation type="submission" date="2017-09" db="EMBL/GenBank/DDBJ databases">
        <title>Depth-based differentiation of microbial function through sediment-hosted aquifers and enrichment of novel symbionts in the deep terrestrial subsurface.</title>
        <authorList>
            <person name="Probst A.J."/>
            <person name="Ladd B."/>
            <person name="Jarett J.K."/>
            <person name="Geller-Mcgrath D.E."/>
            <person name="Sieber C.M."/>
            <person name="Emerson J.B."/>
            <person name="Anantharaman K."/>
            <person name="Thomas B.C."/>
            <person name="Malmstrom R."/>
            <person name="Stieglmeier M."/>
            <person name="Klingl A."/>
            <person name="Woyke T."/>
            <person name="Ryan C.M."/>
            <person name="Banfield J.F."/>
        </authorList>
    </citation>
    <scope>NUCLEOTIDE SEQUENCE [LARGE SCALE GENOMIC DNA]</scope>
    <source>
        <strain evidence="3">CG22_combo_CG10-13_8_21_14_all_47_15</strain>
    </source>
</reference>
<dbReference type="InterPro" id="IPR051450">
    <property type="entry name" value="Gfo/Idh/MocA_Oxidoreductases"/>
</dbReference>
<dbReference type="SUPFAM" id="SSF51905">
    <property type="entry name" value="FAD/NAD(P)-binding domain"/>
    <property type="match status" value="1"/>
</dbReference>
<evidence type="ECO:0008006" key="5">
    <source>
        <dbReference type="Google" id="ProtNLM"/>
    </source>
</evidence>
<dbReference type="Pfam" id="PF01408">
    <property type="entry name" value="GFO_IDH_MocA"/>
    <property type="match status" value="1"/>
</dbReference>
<dbReference type="Gene3D" id="3.50.50.60">
    <property type="entry name" value="FAD/NAD(P)-binding domain"/>
    <property type="match status" value="1"/>
</dbReference>
<accession>A0A2H0CV28</accession>
<dbReference type="SUPFAM" id="SSF51735">
    <property type="entry name" value="NAD(P)-binding Rossmann-fold domains"/>
    <property type="match status" value="1"/>
</dbReference>
<name>A0A2H0CV28_9BACT</name>
<feature type="domain" description="FAD dependent oxidoreductase" evidence="1">
    <location>
        <begin position="309"/>
        <end position="500"/>
    </location>
</feature>
<dbReference type="InterPro" id="IPR006076">
    <property type="entry name" value="FAD-dep_OxRdtase"/>
</dbReference>
<dbReference type="Proteomes" id="UP000230638">
    <property type="component" value="Unassembled WGS sequence"/>
</dbReference>
<dbReference type="PANTHER" id="PTHR43377">
    <property type="entry name" value="BILIVERDIN REDUCTASE A"/>
    <property type="match status" value="1"/>
</dbReference>
<comment type="caution">
    <text evidence="3">The sequence shown here is derived from an EMBL/GenBank/DDBJ whole genome shotgun (WGS) entry which is preliminary data.</text>
</comment>
<dbReference type="InterPro" id="IPR036291">
    <property type="entry name" value="NAD(P)-bd_dom_sf"/>
</dbReference>
<dbReference type="InterPro" id="IPR000683">
    <property type="entry name" value="Gfo/Idh/MocA-like_OxRdtase_N"/>
</dbReference>
<dbReference type="Gene3D" id="3.40.50.720">
    <property type="entry name" value="NAD(P)-binding Rossmann-like Domain"/>
    <property type="match status" value="1"/>
</dbReference>
<dbReference type="EMBL" id="PCTL01000007">
    <property type="protein sequence ID" value="PIP73772.1"/>
    <property type="molecule type" value="Genomic_DNA"/>
</dbReference>
<dbReference type="GO" id="GO:0000166">
    <property type="term" value="F:nucleotide binding"/>
    <property type="evidence" value="ECO:0007669"/>
    <property type="project" value="InterPro"/>
</dbReference>
<feature type="domain" description="Gfo/Idh/MocA-like oxidoreductase N-terminal" evidence="2">
    <location>
        <begin position="7"/>
        <end position="125"/>
    </location>
</feature>
<evidence type="ECO:0000259" key="1">
    <source>
        <dbReference type="Pfam" id="PF01266"/>
    </source>
</evidence>
<dbReference type="Gene3D" id="3.30.360.10">
    <property type="entry name" value="Dihydrodipicolinate Reductase, domain 2"/>
    <property type="match status" value="1"/>
</dbReference>
<evidence type="ECO:0000313" key="3">
    <source>
        <dbReference type="EMBL" id="PIP73772.1"/>
    </source>
</evidence>
<evidence type="ECO:0000259" key="2">
    <source>
        <dbReference type="Pfam" id="PF01408"/>
    </source>
</evidence>
<dbReference type="AlphaFoldDB" id="A0A2H0CV28"/>
<dbReference type="PANTHER" id="PTHR43377:SF1">
    <property type="entry name" value="BILIVERDIN REDUCTASE A"/>
    <property type="match status" value="1"/>
</dbReference>
<organism evidence="3 4">
    <name type="scientific">Candidatus Lloydbacteria bacterium CG22_combo_CG10-13_8_21_14_all_47_15</name>
    <dbReference type="NCBI Taxonomy" id="1974635"/>
    <lineage>
        <taxon>Bacteria</taxon>
        <taxon>Candidatus Lloydiibacteriota</taxon>
    </lineage>
</organism>
<gene>
    <name evidence="3" type="ORF">COW88_00880</name>
</gene>
<evidence type="ECO:0000313" key="4">
    <source>
        <dbReference type="Proteomes" id="UP000230638"/>
    </source>
</evidence>
<dbReference type="InterPro" id="IPR036188">
    <property type="entry name" value="FAD/NAD-bd_sf"/>
</dbReference>
<protein>
    <recommendedName>
        <fullName evidence="5">FAD dependent oxidoreductase domain-containing protein</fullName>
    </recommendedName>
</protein>
<sequence length="665" mass="75291">MSSRIPNILLIGAGTFGKKHLKTLLELEKQGVLTLAGVVVRTERSMQALKRKLTVPVYCGVSDELLGQVDAVDIVTLAETHFELVTKCLPKAHVFIEKPLAPSVKESADIKKLANSSPHILMVGHIFRFHPAIMRLKKMVKSEKSRPHSIEATFINPLISDNGRDVQLEMLHPFDIVDYLFNKSVAEKHTEDKGRLHVVSLLYRGGMRAVMKLGWSGEKKERTIRLLYKHQQILCNLETKTITVYQNGLVKNTVDVSGATEALENELRAFIRAVRKPSADYPDADVGNRIVEIAAKRQMVIKTPSSRKKVAVIGAGIFGTNCAIELAPFCNVTVFEKNKSILSEASYINQYRHHWGYHYPRSQETVNDITNAITDFEKRYKSAIITRFPTYYGVAKKNSKVTPEEYLAFCDKNSLPYTLEFPDKQFLDKEKTAICLKTYEPIYNYQKLKDITAGLLKKRKVNVRLGAEIIGARILPDGRKELIIKKGGTIRRETFDYVINVTYARYNNFCAWFNFPRKPIRIDLVEALWVKLNIPKISLAVMDGEFTNMVPTGTDGVFTLVHIKKSILRRFVPKDGLVPKDIFESAKHSRIKQTIEQSAIWFPIVKEAKLLRAQYVLRGVNAYREHDDARTSDITEHGFGCFSILGGKLLNAVLSAKQLSRLIAD</sequence>